<dbReference type="VEuPathDB" id="FungiDB:JI435_133880"/>
<dbReference type="EMBL" id="CP069041">
    <property type="protein sequence ID" value="QRD05963.1"/>
    <property type="molecule type" value="Genomic_DNA"/>
</dbReference>
<evidence type="ECO:0000313" key="2">
    <source>
        <dbReference type="Proteomes" id="UP000663193"/>
    </source>
</evidence>
<evidence type="ECO:0000313" key="1">
    <source>
        <dbReference type="EMBL" id="QRD05963.1"/>
    </source>
</evidence>
<reference evidence="2" key="1">
    <citation type="journal article" date="2021" name="BMC Genomics">
        <title>Chromosome-level genome assembly and manually-curated proteome of model necrotroph Parastagonospora nodorum Sn15 reveals a genome-wide trove of candidate effector homologs, and redundancy of virulence-related functions within an accessory chromosome.</title>
        <authorList>
            <person name="Bertazzoni S."/>
            <person name="Jones D.A.B."/>
            <person name="Phan H.T."/>
            <person name="Tan K.-C."/>
            <person name="Hane J.K."/>
        </authorList>
    </citation>
    <scope>NUCLEOTIDE SEQUENCE [LARGE SCALE GENOMIC DNA]</scope>
    <source>
        <strain evidence="2">SN15 / ATCC MYA-4574 / FGSC 10173)</strain>
    </source>
</reference>
<keyword evidence="2" id="KW-1185">Reference proteome</keyword>
<dbReference type="AlphaFoldDB" id="A0A7U2IA06"/>
<protein>
    <submittedName>
        <fullName evidence="1">Uncharacterized protein</fullName>
    </submittedName>
</protein>
<sequence>MSRYSTRAHDRARFDTAMRTMTQHIRASTLQYHHLRDTLERHTDHRRRTDMPYRDLMQRYEPIMHGIADLIRDAQDAVRRAEDAWAQGRGRGIMRRWRGRGGGLGGRMGRWRGWWRRWGIG</sequence>
<dbReference type="Proteomes" id="UP000663193">
    <property type="component" value="Chromosome 19"/>
</dbReference>
<name>A0A7U2IA06_PHANO</name>
<gene>
    <name evidence="1" type="ORF">JI435_133880</name>
</gene>
<organism evidence="1 2">
    <name type="scientific">Phaeosphaeria nodorum (strain SN15 / ATCC MYA-4574 / FGSC 10173)</name>
    <name type="common">Glume blotch fungus</name>
    <name type="synonym">Parastagonospora nodorum</name>
    <dbReference type="NCBI Taxonomy" id="321614"/>
    <lineage>
        <taxon>Eukaryota</taxon>
        <taxon>Fungi</taxon>
        <taxon>Dikarya</taxon>
        <taxon>Ascomycota</taxon>
        <taxon>Pezizomycotina</taxon>
        <taxon>Dothideomycetes</taxon>
        <taxon>Pleosporomycetidae</taxon>
        <taxon>Pleosporales</taxon>
        <taxon>Pleosporineae</taxon>
        <taxon>Phaeosphaeriaceae</taxon>
        <taxon>Parastagonospora</taxon>
    </lineage>
</organism>
<proteinExistence type="predicted"/>
<accession>A0A7U2IA06</accession>
<feature type="non-terminal residue" evidence="1">
    <location>
        <position position="121"/>
    </location>
</feature>